<proteinExistence type="predicted"/>
<name>A0ABD2CAZ9_VESMC</name>
<feature type="region of interest" description="Disordered" evidence="1">
    <location>
        <begin position="44"/>
        <end position="72"/>
    </location>
</feature>
<feature type="region of interest" description="Disordered" evidence="1">
    <location>
        <begin position="123"/>
        <end position="146"/>
    </location>
</feature>
<feature type="compositionally biased region" description="Gly residues" evidence="1">
    <location>
        <begin position="55"/>
        <end position="65"/>
    </location>
</feature>
<dbReference type="AlphaFoldDB" id="A0ABD2CAZ9"/>
<keyword evidence="3" id="KW-1185">Reference proteome</keyword>
<sequence length="146" mass="15831">MKYDSLEESRACWRDTMTIRNKLKPLLVTLEFVRVLKDILMRKWKDDSGGNSSSSGGGGSGGGGGSDEEKGARWGKDSVIIRHRLEKLLPDPEIDSLALELGVVMLVMVVVVVVRVGENDGEEEGKALNSASNAKGPLPSPQIFIH</sequence>
<evidence type="ECO:0000256" key="1">
    <source>
        <dbReference type="SAM" id="MobiDB-lite"/>
    </source>
</evidence>
<comment type="caution">
    <text evidence="2">The sequence shown here is derived from an EMBL/GenBank/DDBJ whole genome shotgun (WGS) entry which is preliminary data.</text>
</comment>
<protein>
    <submittedName>
        <fullName evidence="2">Uncharacterized protein</fullName>
    </submittedName>
</protein>
<dbReference type="EMBL" id="JAYRBN010000058">
    <property type="protein sequence ID" value="KAL2742236.1"/>
    <property type="molecule type" value="Genomic_DNA"/>
</dbReference>
<accession>A0ABD2CAZ9</accession>
<evidence type="ECO:0000313" key="2">
    <source>
        <dbReference type="EMBL" id="KAL2742236.1"/>
    </source>
</evidence>
<gene>
    <name evidence="2" type="ORF">V1477_009865</name>
</gene>
<evidence type="ECO:0000313" key="3">
    <source>
        <dbReference type="Proteomes" id="UP001607303"/>
    </source>
</evidence>
<organism evidence="2 3">
    <name type="scientific">Vespula maculifrons</name>
    <name type="common">Eastern yellow jacket</name>
    <name type="synonym">Wasp</name>
    <dbReference type="NCBI Taxonomy" id="7453"/>
    <lineage>
        <taxon>Eukaryota</taxon>
        <taxon>Metazoa</taxon>
        <taxon>Ecdysozoa</taxon>
        <taxon>Arthropoda</taxon>
        <taxon>Hexapoda</taxon>
        <taxon>Insecta</taxon>
        <taxon>Pterygota</taxon>
        <taxon>Neoptera</taxon>
        <taxon>Endopterygota</taxon>
        <taxon>Hymenoptera</taxon>
        <taxon>Apocrita</taxon>
        <taxon>Aculeata</taxon>
        <taxon>Vespoidea</taxon>
        <taxon>Vespidae</taxon>
        <taxon>Vespinae</taxon>
        <taxon>Vespula</taxon>
    </lineage>
</organism>
<reference evidence="2 3" key="1">
    <citation type="journal article" date="2024" name="Ann. Entomol. Soc. Am.">
        <title>Genomic analyses of the southern and eastern yellowjacket wasps (Hymenoptera: Vespidae) reveal evolutionary signatures of social life.</title>
        <authorList>
            <person name="Catto M.A."/>
            <person name="Caine P.B."/>
            <person name="Orr S.E."/>
            <person name="Hunt B.G."/>
            <person name="Goodisman M.A.D."/>
        </authorList>
    </citation>
    <scope>NUCLEOTIDE SEQUENCE [LARGE SCALE GENOMIC DNA]</scope>
    <source>
        <strain evidence="2">232</strain>
        <tissue evidence="2">Head and thorax</tissue>
    </source>
</reference>
<dbReference type="Proteomes" id="UP001607303">
    <property type="component" value="Unassembled WGS sequence"/>
</dbReference>